<feature type="region of interest" description="Disordered" evidence="2">
    <location>
        <begin position="1986"/>
        <end position="2028"/>
    </location>
</feature>
<dbReference type="KEGG" id="vde:111246019"/>
<evidence type="ECO:0000256" key="2">
    <source>
        <dbReference type="SAM" id="MobiDB-lite"/>
    </source>
</evidence>
<dbReference type="InterPro" id="IPR052223">
    <property type="entry name" value="Actin_Cytoskeleton_Reg"/>
</dbReference>
<feature type="region of interest" description="Disordered" evidence="2">
    <location>
        <begin position="653"/>
        <end position="679"/>
    </location>
</feature>
<feature type="coiled-coil region" evidence="1">
    <location>
        <begin position="844"/>
        <end position="965"/>
    </location>
</feature>
<dbReference type="Proteomes" id="UP000594260">
    <property type="component" value="Unplaced"/>
</dbReference>
<dbReference type="GeneID" id="111246019"/>
<feature type="region of interest" description="Disordered" evidence="2">
    <location>
        <begin position="627"/>
        <end position="646"/>
    </location>
</feature>
<feature type="compositionally biased region" description="Low complexity" evidence="2">
    <location>
        <begin position="1594"/>
        <end position="1607"/>
    </location>
</feature>
<feature type="coiled-coil region" evidence="1">
    <location>
        <begin position="1845"/>
        <end position="1872"/>
    </location>
</feature>
<keyword evidence="1" id="KW-0175">Coiled coil</keyword>
<name>A0A7M7M5K7_VARDE</name>
<protein>
    <recommendedName>
        <fullName evidence="3">PH domain-containing protein</fullName>
    </recommendedName>
</protein>
<dbReference type="InterPro" id="IPR011993">
    <property type="entry name" value="PH-like_dom_sf"/>
</dbReference>
<dbReference type="SMART" id="SM00233">
    <property type="entry name" value="PH"/>
    <property type="match status" value="1"/>
</dbReference>
<dbReference type="FunCoup" id="A0A7M7M5K7">
    <property type="interactions" value="261"/>
</dbReference>
<dbReference type="PROSITE" id="PS50003">
    <property type="entry name" value="PH_DOMAIN"/>
    <property type="match status" value="1"/>
</dbReference>
<feature type="compositionally biased region" description="Basic and acidic residues" evidence="2">
    <location>
        <begin position="34"/>
        <end position="45"/>
    </location>
</feature>
<feature type="compositionally biased region" description="Polar residues" evidence="2">
    <location>
        <begin position="1564"/>
        <end position="1574"/>
    </location>
</feature>
<evidence type="ECO:0000313" key="5">
    <source>
        <dbReference type="Proteomes" id="UP000594260"/>
    </source>
</evidence>
<dbReference type="SUPFAM" id="SSF50729">
    <property type="entry name" value="PH domain-like"/>
    <property type="match status" value="1"/>
</dbReference>
<feature type="region of interest" description="Disordered" evidence="2">
    <location>
        <begin position="377"/>
        <end position="548"/>
    </location>
</feature>
<dbReference type="InParanoid" id="A0A7M7M5K7"/>
<reference evidence="4" key="1">
    <citation type="submission" date="2021-01" db="UniProtKB">
        <authorList>
            <consortium name="EnsemblMetazoa"/>
        </authorList>
    </citation>
    <scope>IDENTIFICATION</scope>
</reference>
<dbReference type="Gene3D" id="2.30.29.30">
    <property type="entry name" value="Pleckstrin-homology domain (PH domain)/Phosphotyrosine-binding domain (PTB)"/>
    <property type="match status" value="1"/>
</dbReference>
<proteinExistence type="predicted"/>
<feature type="compositionally biased region" description="Polar residues" evidence="2">
    <location>
        <begin position="1997"/>
        <end position="2028"/>
    </location>
</feature>
<feature type="region of interest" description="Disordered" evidence="2">
    <location>
        <begin position="34"/>
        <end position="64"/>
    </location>
</feature>
<feature type="compositionally biased region" description="Polar residues" evidence="2">
    <location>
        <begin position="107"/>
        <end position="127"/>
    </location>
</feature>
<dbReference type="PANTHER" id="PTHR17271">
    <property type="entry name" value="PLECKSTRIN HOMOLOGY PH DOMAIN-CONTAINING PROTEIN"/>
    <property type="match status" value="1"/>
</dbReference>
<feature type="region of interest" description="Disordered" evidence="2">
    <location>
        <begin position="147"/>
        <end position="168"/>
    </location>
</feature>
<dbReference type="OrthoDB" id="9942268at2759"/>
<feature type="region of interest" description="Disordered" evidence="2">
    <location>
        <begin position="1564"/>
        <end position="1607"/>
    </location>
</feature>
<organism evidence="4 5">
    <name type="scientific">Varroa destructor</name>
    <name type="common">Honeybee mite</name>
    <dbReference type="NCBI Taxonomy" id="109461"/>
    <lineage>
        <taxon>Eukaryota</taxon>
        <taxon>Metazoa</taxon>
        <taxon>Ecdysozoa</taxon>
        <taxon>Arthropoda</taxon>
        <taxon>Chelicerata</taxon>
        <taxon>Arachnida</taxon>
        <taxon>Acari</taxon>
        <taxon>Parasitiformes</taxon>
        <taxon>Mesostigmata</taxon>
        <taxon>Gamasina</taxon>
        <taxon>Dermanyssoidea</taxon>
        <taxon>Varroidae</taxon>
        <taxon>Varroa</taxon>
    </lineage>
</organism>
<dbReference type="GO" id="GO:0015629">
    <property type="term" value="C:actin cytoskeleton"/>
    <property type="evidence" value="ECO:0007669"/>
    <property type="project" value="TreeGrafter"/>
</dbReference>
<feature type="region of interest" description="Disordered" evidence="2">
    <location>
        <begin position="584"/>
        <end position="610"/>
    </location>
</feature>
<feature type="compositionally biased region" description="Polar residues" evidence="2">
    <location>
        <begin position="484"/>
        <end position="495"/>
    </location>
</feature>
<feature type="compositionally biased region" description="Basic residues" evidence="2">
    <location>
        <begin position="667"/>
        <end position="679"/>
    </location>
</feature>
<dbReference type="InterPro" id="IPR001849">
    <property type="entry name" value="PH_domain"/>
</dbReference>
<sequence length="2028" mass="217553">MFDGPPSLTSTPGLNSLDDCEVLKKRRFLKRETKALKSQRSRSDGVAKMLPPTHIEDNSPSHQSQWNIIGTPNVRSTSSPGGPIVSQRSSMGGQFGEWRQRSPIVSQLGQSHTPTSQGLTPSANNGSPGKRSCHSNSVYLLMSDLGSHESQSANTSPVVTPNKLQTSNTVLDRKVKTLGSPPQQRGVPDGCPLDLDEDHVDGGPGSLHIGSLSPASALGPLGASSNQADQHHAGGGALLTKKGWLYLRQRYNGQVDWTRLWFVLRQGSFSQFTDPSAEEKGQARGTLDTRALRAATELDNADRNYAFALVWTPSGGEGSSRELVLSAATAAIRTNWLQAIRQAAAASNALAVAPVSSVGTHGLTLATVSSIGSSTASIASGLTSSSSPSSAGGSPGSAMLSGHSDNSRQFRRQLSPARTTTTTTSGPITSPVTTTESITHCTKEMTLPLGQEKTTPSKRLSNRALSNTGQVGSPCDSGGEGSYFSATDSTPTQETPHALTARHGGRVELPPSPVPNRNALSKAKHRARSSSAHSRVRSGLGSSQMSGEATASHSILDVTAASNTNVQQLEQKMSSLASGVVGASMALESEDEESSCGPEEDEADEADEDENEECLLLDLVDIDTIDGNNINSSGSGGGGGGQEQRLAYGHNHLSSRHGHSLTSAHQQGHHLQRQSHRGTTMHKIARAQALENKLRVARSDLEAKQAEIDALRRLVATSSGVPNQQYVTSRSIIESTISRSHEPRSLSPSRSCTEEVDDASRRAQELVSKSLQLLKNISAKTALKEVKEKCLDLQSHIVSLETLVGDVVEFANTTNANLKAAECGLPRAVPPKSNAAVQTASATQAERDEKLTKAQREIARLTKELIDSQKTADDAELQLVRVSNDMKMAAEEHRQQSALLNLRLDDLTSKLSASEKNAKLAKQKLARLEKRRLSLKGKDASLTLSKDIETKLSNLEAKMLFLEDMSTMTDSQSDVSEDLRSHATTSTPGLAGKQPVNRRFSTDSQNSETNTSAHRIYHLDQKVKAAVEAAGGMPMKAKLYLQSRTVKDPIGIEEWQTGPLGALGTASLSASMTDLTELTMDPGLDPSCSSISSMSPYECLEMLSQRVDSLLCWFTSSLQGLRRAAEDAPWCRLLGQLLELIDHLSCACDRVPGSLQGRGASDKASLGLAYNLLLLQETARAVRMVNDTDRDLRHSLHGSARQMHRVLASFNASLSRNCFTADAIFEGLQQGLRATEQGGSASLVEDFVSGPIDPIAALGDAVAQVKAQFDCAAFKVADYKRGKRSAIQESLARLLANHSRRGYEFGSVDMGDYNNGSCPEAWDACACVARQEALLSRVTEAIARVSTSVGFYLDKSLGHGSTLLINFDKMPEPGQMKALIADALQTDIDLLNYELRKDCIEVLDVSVFGDSATSRSSATTGVGALVDDSVMSAMETEILPEVNEVVTLICVFAIFKGYLAYLEQQSLSSSCLAETFRRISSPPIANSDQANTTAFRGSGNSATSGNSSSALTAGGAPSIASSAQVLESVHSKFFEMLLMLNGTSDVPQAVERWLACVVNSSHGSSPGEHMSSSLTGGGSFGQNSAQGASADGIHSSGSASTSGAHLSSATAVGGGDCGLIIPSLTATVTSAIGRVQAKLAREQDAQKDALNSLRQRLEQVERERSGCDRSMGSSGLTECSGCERLKRQLENLTQQSDSGRCENCHRLEKQLQEQTSCAECPTLLSRLEEYEAALSAGCPGCERLEKEIEAMEMHMAEQDDAGKRSKLNSDQCNSCEELQRALDAARNSYDARVANLQADLESRLREQLQIGEEIHIHRLPRWQNELEQVRQLCDKGIGLLQESHAAELARLCENFETKLKAERAEKERIIAEETRATQVALEAIQRQHRSHIEELKANMKPSGTSCITQDKEKVNASNQEAREVHAQGTPVSNERVLNEIREDIVNLSEKFSKKCVEAAAVQERLYTTQKQLQKANTQLFDLLATRARSDTPLRHPTNASPTGLPSSLSQTGAQPATSPSKHSPSTRP</sequence>
<feature type="domain" description="PH" evidence="3">
    <location>
        <begin position="238"/>
        <end position="345"/>
    </location>
</feature>
<evidence type="ECO:0000259" key="3">
    <source>
        <dbReference type="PROSITE" id="PS50003"/>
    </source>
</evidence>
<dbReference type="Pfam" id="PF00169">
    <property type="entry name" value="PH"/>
    <property type="match status" value="1"/>
</dbReference>
<dbReference type="RefSeq" id="XP_022650925.1">
    <property type="nucleotide sequence ID" value="XM_022795190.1"/>
</dbReference>
<feature type="region of interest" description="Disordered" evidence="2">
    <location>
        <begin position="107"/>
        <end position="134"/>
    </location>
</feature>
<evidence type="ECO:0000256" key="1">
    <source>
        <dbReference type="SAM" id="Coils"/>
    </source>
</evidence>
<feature type="coiled-coil region" evidence="1">
    <location>
        <begin position="1640"/>
        <end position="1702"/>
    </location>
</feature>
<feature type="compositionally biased region" description="Low complexity" evidence="2">
    <location>
        <begin position="377"/>
        <end position="402"/>
    </location>
</feature>
<feature type="compositionally biased region" description="Polar residues" evidence="2">
    <location>
        <begin position="148"/>
        <end position="168"/>
    </location>
</feature>
<evidence type="ECO:0000313" key="4">
    <source>
        <dbReference type="EnsemblMetazoa" id="XP_022650925"/>
    </source>
</evidence>
<feature type="region of interest" description="Disordered" evidence="2">
    <location>
        <begin position="971"/>
        <end position="1011"/>
    </location>
</feature>
<keyword evidence="5" id="KW-1185">Reference proteome</keyword>
<feature type="compositionally biased region" description="Polar residues" evidence="2">
    <location>
        <begin position="1002"/>
        <end position="1011"/>
    </location>
</feature>
<feature type="compositionally biased region" description="Acidic residues" evidence="2">
    <location>
        <begin position="588"/>
        <end position="610"/>
    </location>
</feature>
<dbReference type="EnsemblMetazoa" id="XM_022795190">
    <property type="protein sequence ID" value="XP_022650925"/>
    <property type="gene ID" value="LOC111246019"/>
</dbReference>
<accession>A0A7M7M5K7</accession>
<feature type="compositionally biased region" description="Polar residues" evidence="2">
    <location>
        <begin position="452"/>
        <end position="471"/>
    </location>
</feature>
<dbReference type="PANTHER" id="PTHR17271:SF1">
    <property type="entry name" value="PROTEIN OUTSPREAD"/>
    <property type="match status" value="1"/>
</dbReference>
<feature type="compositionally biased region" description="Low complexity" evidence="2">
    <location>
        <begin position="415"/>
        <end position="435"/>
    </location>
</feature>
<feature type="coiled-coil region" evidence="1">
    <location>
        <begin position="687"/>
        <end position="714"/>
    </location>
</feature>
<dbReference type="GO" id="GO:0051015">
    <property type="term" value="F:actin filament binding"/>
    <property type="evidence" value="ECO:0007669"/>
    <property type="project" value="TreeGrafter"/>
</dbReference>